<dbReference type="Gene3D" id="3.40.50.1240">
    <property type="entry name" value="Phosphoglycerate mutase-like"/>
    <property type="match status" value="1"/>
</dbReference>
<dbReference type="EMBL" id="CP037867">
    <property type="protein sequence ID" value="QBM27718.1"/>
    <property type="molecule type" value="Genomic_DNA"/>
</dbReference>
<dbReference type="Proteomes" id="UP000293912">
    <property type="component" value="Chromosome"/>
</dbReference>
<keyword evidence="2" id="KW-1185">Reference proteome</keyword>
<reference evidence="1 2" key="1">
    <citation type="submission" date="2019-03" db="EMBL/GenBank/DDBJ databases">
        <authorList>
            <person name="Sebastian G."/>
            <person name="Baumann P."/>
            <person name="Ruckert C."/>
            <person name="Kalinowski J."/>
            <person name="Nebel B."/>
            <person name="Takors R."/>
            <person name="Blombach B."/>
        </authorList>
    </citation>
    <scope>NUCLEOTIDE SEQUENCE [LARGE SCALE GENOMIC DNA]</scope>
    <source>
        <strain evidence="1 2">DSM 1084</strain>
    </source>
</reference>
<dbReference type="InterPro" id="IPR029033">
    <property type="entry name" value="His_PPase_superfam"/>
</dbReference>
<sequence length="198" mass="21219">MPPPTTTLHPNRRQTLLLAAGAACGLVQAQSGPGGFWPLLRQGGCVVLMRHAQTEPGVGDPPGFTFGRCETQRNLSAAGRAQAGRVGEAFRREDIAIAAVRSSAWCRCTDTARLAFGRYTVWPAINSFFQGQGDSGQQTREVLETVAALRAPVNWVLVTHQVNITALTGEHPAMGELFLTRADPAAPGRLKLLARHTV</sequence>
<dbReference type="SMART" id="SM00855">
    <property type="entry name" value="PGAM"/>
    <property type="match status" value="1"/>
</dbReference>
<dbReference type="Pfam" id="PF00300">
    <property type="entry name" value="His_Phos_1"/>
    <property type="match status" value="1"/>
</dbReference>
<dbReference type="AlphaFoldDB" id="A0A4P6WZS9"/>
<dbReference type="KEGG" id="hpse:HPF_08480"/>
<evidence type="ECO:0000313" key="2">
    <source>
        <dbReference type="Proteomes" id="UP000293912"/>
    </source>
</evidence>
<proteinExistence type="predicted"/>
<protein>
    <recommendedName>
        <fullName evidence="3">Histidine phosphatase superfamily (Branch 1)</fullName>
    </recommendedName>
</protein>
<evidence type="ECO:0000313" key="1">
    <source>
        <dbReference type="EMBL" id="QBM27718.1"/>
    </source>
</evidence>
<name>A0A4P6WZS9_HYDPS</name>
<accession>A0A4P6WZS9</accession>
<dbReference type="RefSeq" id="WP_133156318.1">
    <property type="nucleotide sequence ID" value="NZ_CP037867.1"/>
</dbReference>
<dbReference type="InterPro" id="IPR013078">
    <property type="entry name" value="His_Pase_superF_clade-1"/>
</dbReference>
<organism evidence="1 2">
    <name type="scientific">Hydrogenophaga pseudoflava</name>
    <name type="common">Pseudomonas carboxydoflava</name>
    <dbReference type="NCBI Taxonomy" id="47421"/>
    <lineage>
        <taxon>Bacteria</taxon>
        <taxon>Pseudomonadati</taxon>
        <taxon>Pseudomonadota</taxon>
        <taxon>Betaproteobacteria</taxon>
        <taxon>Burkholderiales</taxon>
        <taxon>Comamonadaceae</taxon>
        <taxon>Hydrogenophaga</taxon>
    </lineage>
</organism>
<gene>
    <name evidence="1" type="ORF">HPF_08480</name>
</gene>
<evidence type="ECO:0008006" key="3">
    <source>
        <dbReference type="Google" id="ProtNLM"/>
    </source>
</evidence>
<dbReference type="SUPFAM" id="SSF53254">
    <property type="entry name" value="Phosphoglycerate mutase-like"/>
    <property type="match status" value="1"/>
</dbReference>
<dbReference type="CDD" id="cd07040">
    <property type="entry name" value="HP"/>
    <property type="match status" value="1"/>
</dbReference>